<proteinExistence type="predicted"/>
<gene>
    <name evidence="1" type="ORF">STA1M1_12700</name>
</gene>
<sequence>MTLSEGIHEEVEGRISEFIDTFGNEGFFEDGMIESLEKMHQLSEIFFGTETATIGFNTMIGYALPDGDISKHGWREHLDDNFGLIFSETRLGQLLHDLTAYCDFGVVLTQTRDDEKRRQVLAGQIRTAEQLLAILPAETWKLDDERLLKVIHKSLARWKLDNGQPLSAEELSVLSGRALQTIKNKLAGQSKEIEGTQLKIEAAEAASWLSVQKDYYPSIWKEQDDTPSIVEADKGMGEVAFVPIAKDGSIFHPGVKRDGKYLVDSDGAEREFESFDEALAALQRMHFPEWRRPTPEGRWTRVRGVDWRRVPRDELNRRAREHQA</sequence>
<evidence type="ECO:0000313" key="1">
    <source>
        <dbReference type="EMBL" id="GKY87401.1"/>
    </source>
</evidence>
<dbReference type="EMBL" id="BROH01000002">
    <property type="protein sequence ID" value="GKY87401.1"/>
    <property type="molecule type" value="Genomic_DNA"/>
</dbReference>
<accession>A0ABQ5LT15</accession>
<comment type="caution">
    <text evidence="1">The sequence shown here is derived from an EMBL/GenBank/DDBJ whole genome shotgun (WGS) entry which is preliminary data.</text>
</comment>
<protein>
    <submittedName>
        <fullName evidence="1">Uncharacterized protein</fullName>
    </submittedName>
</protein>
<organism evidence="1 2">
    <name type="scientific">Sinisalibacter aestuarii</name>
    <dbReference type="NCBI Taxonomy" id="2949426"/>
    <lineage>
        <taxon>Bacteria</taxon>
        <taxon>Pseudomonadati</taxon>
        <taxon>Pseudomonadota</taxon>
        <taxon>Alphaproteobacteria</taxon>
        <taxon>Rhodobacterales</taxon>
        <taxon>Roseobacteraceae</taxon>
        <taxon>Sinisalibacter</taxon>
    </lineage>
</organism>
<name>A0ABQ5LT15_9RHOB</name>
<reference evidence="1" key="1">
    <citation type="journal article" date="2023" name="Int. J. Syst. Evol. Microbiol.">
        <title>Sinisalibacter aestuarii sp. nov., isolated from estuarine sediment of the Arakawa River.</title>
        <authorList>
            <person name="Arafat S.T."/>
            <person name="Hirano S."/>
            <person name="Sato A."/>
            <person name="Takeuchi K."/>
            <person name="Yasuda T."/>
            <person name="Terahara T."/>
            <person name="Hamada M."/>
            <person name="Kobayashi T."/>
        </authorList>
    </citation>
    <scope>NUCLEOTIDE SEQUENCE</scope>
    <source>
        <strain evidence="1">B-399</strain>
    </source>
</reference>
<dbReference type="RefSeq" id="WP_281841386.1">
    <property type="nucleotide sequence ID" value="NZ_BROH01000002.1"/>
</dbReference>
<evidence type="ECO:0000313" key="2">
    <source>
        <dbReference type="Proteomes" id="UP001144205"/>
    </source>
</evidence>
<keyword evidence="2" id="KW-1185">Reference proteome</keyword>
<dbReference type="Proteomes" id="UP001144205">
    <property type="component" value="Unassembled WGS sequence"/>
</dbReference>